<comment type="caution">
    <text evidence="2">The sequence shown here is derived from an EMBL/GenBank/DDBJ whole genome shotgun (WGS) entry which is preliminary data.</text>
</comment>
<keyword evidence="1" id="KW-1133">Transmembrane helix</keyword>
<dbReference type="EMBL" id="AHDJ01000079">
    <property type="protein sequence ID" value="EJQ35454.1"/>
    <property type="molecule type" value="Genomic_DNA"/>
</dbReference>
<dbReference type="Proteomes" id="UP000006600">
    <property type="component" value="Unassembled WGS sequence"/>
</dbReference>
<gene>
    <name evidence="2" type="ORF">IEE_05531</name>
</gene>
<protein>
    <recommendedName>
        <fullName evidence="4">DUF5658 domain-containing protein</fullName>
    </recommendedName>
</protein>
<evidence type="ECO:0000313" key="2">
    <source>
        <dbReference type="EMBL" id="EJQ35454.1"/>
    </source>
</evidence>
<dbReference type="HOGENOM" id="CLU_2244610_0_0_9"/>
<evidence type="ECO:0000313" key="3">
    <source>
        <dbReference type="Proteomes" id="UP000006600"/>
    </source>
</evidence>
<evidence type="ECO:0000256" key="1">
    <source>
        <dbReference type="SAM" id="Phobius"/>
    </source>
</evidence>
<sequence>MNKFFYTVGLVFCILLAFSGMVDLVQNEIMKEMVVGMLAPLKKWYISLPLFICWLGFTFSFYYRMFFEKSEKNRIFLVAFSLGGFMVYMTGSLFLAVNEMIKGL</sequence>
<organism evidence="2 3">
    <name type="scientific">Bacillus cereus BAG5X1-1</name>
    <dbReference type="NCBI Taxonomy" id="1053189"/>
    <lineage>
        <taxon>Bacteria</taxon>
        <taxon>Bacillati</taxon>
        <taxon>Bacillota</taxon>
        <taxon>Bacilli</taxon>
        <taxon>Bacillales</taxon>
        <taxon>Bacillaceae</taxon>
        <taxon>Bacillus</taxon>
        <taxon>Bacillus cereus group</taxon>
    </lineage>
</organism>
<dbReference type="AlphaFoldDB" id="J8AA24"/>
<dbReference type="RefSeq" id="WP_002107482.1">
    <property type="nucleotide sequence ID" value="NZ_JH792004.1"/>
</dbReference>
<feature type="transmembrane region" description="Helical" evidence="1">
    <location>
        <begin position="75"/>
        <end position="97"/>
    </location>
</feature>
<feature type="transmembrane region" description="Helical" evidence="1">
    <location>
        <begin position="43"/>
        <end position="63"/>
    </location>
</feature>
<keyword evidence="1" id="KW-0812">Transmembrane</keyword>
<name>J8AA24_BACCE</name>
<evidence type="ECO:0008006" key="4">
    <source>
        <dbReference type="Google" id="ProtNLM"/>
    </source>
</evidence>
<keyword evidence="1" id="KW-0472">Membrane</keyword>
<reference evidence="2 3" key="1">
    <citation type="submission" date="2012-04" db="EMBL/GenBank/DDBJ databases">
        <title>The Genome Sequence of Bacillus cereus BAG5X1-1.</title>
        <authorList>
            <consortium name="The Broad Institute Genome Sequencing Platform"/>
            <consortium name="The Broad Institute Genome Sequencing Center for Infectious Disease"/>
            <person name="Feldgarden M."/>
            <person name="Van der Auwera G.A."/>
            <person name="Mahillon J."/>
            <person name="Duprez V."/>
            <person name="Timmery S."/>
            <person name="Mattelet C."/>
            <person name="Dierick K."/>
            <person name="Sun M."/>
            <person name="Yu Z."/>
            <person name="Zhu L."/>
            <person name="Hu X."/>
            <person name="Shank E.B."/>
            <person name="Swiecicka I."/>
            <person name="Hansen B.M."/>
            <person name="Andrup L."/>
            <person name="Young S.K."/>
            <person name="Zeng Q."/>
            <person name="Gargeya S."/>
            <person name="Fitzgerald M."/>
            <person name="Haas B."/>
            <person name="Abouelleil A."/>
            <person name="Alvarado L."/>
            <person name="Arachchi H.M."/>
            <person name="Berlin A."/>
            <person name="Chapman S.B."/>
            <person name="Goldberg J."/>
            <person name="Griggs A."/>
            <person name="Gujja S."/>
            <person name="Hansen M."/>
            <person name="Howarth C."/>
            <person name="Imamovic A."/>
            <person name="Larimer J."/>
            <person name="McCowen C."/>
            <person name="Montmayeur A."/>
            <person name="Murphy C."/>
            <person name="Neiman D."/>
            <person name="Pearson M."/>
            <person name="Priest M."/>
            <person name="Roberts A."/>
            <person name="Saif S."/>
            <person name="Shea T."/>
            <person name="Sisk P."/>
            <person name="Sykes S."/>
            <person name="Wortman J."/>
            <person name="Nusbaum C."/>
            <person name="Birren B."/>
        </authorList>
    </citation>
    <scope>NUCLEOTIDE SEQUENCE [LARGE SCALE GENOMIC DNA]</scope>
    <source>
        <strain evidence="2 3">BAG5X1-1</strain>
    </source>
</reference>
<proteinExistence type="predicted"/>
<dbReference type="PATRIC" id="fig|1053189.3.peg.5626"/>
<accession>J8AA24</accession>